<evidence type="ECO:0000256" key="1">
    <source>
        <dbReference type="ARBA" id="ARBA00005417"/>
    </source>
</evidence>
<dbReference type="InterPro" id="IPR041701">
    <property type="entry name" value="MetN_ABC"/>
</dbReference>
<dbReference type="PANTHER" id="PTHR43166:SF30">
    <property type="entry name" value="METHIONINE IMPORT ATP-BINDING PROTEIN METN"/>
    <property type="match status" value="1"/>
</dbReference>
<evidence type="ECO:0000256" key="4">
    <source>
        <dbReference type="ARBA" id="ARBA00022741"/>
    </source>
</evidence>
<dbReference type="InterPro" id="IPR017871">
    <property type="entry name" value="ABC_transporter-like_CS"/>
</dbReference>
<evidence type="ECO:0000313" key="10">
    <source>
        <dbReference type="EMBL" id="SHH74314.1"/>
    </source>
</evidence>
<dbReference type="SUPFAM" id="SSF52540">
    <property type="entry name" value="P-loop containing nucleoside triphosphate hydrolases"/>
    <property type="match status" value="1"/>
</dbReference>
<evidence type="ECO:0000256" key="6">
    <source>
        <dbReference type="ARBA" id="ARBA00022967"/>
    </source>
</evidence>
<keyword evidence="4" id="KW-0547">Nucleotide-binding</keyword>
<keyword evidence="6" id="KW-1278">Translocase</keyword>
<keyword evidence="11" id="KW-1185">Reference proteome</keyword>
<dbReference type="InterPro" id="IPR003439">
    <property type="entry name" value="ABC_transporter-like_ATP-bd"/>
</dbReference>
<dbReference type="PANTHER" id="PTHR43166">
    <property type="entry name" value="AMINO ACID IMPORT ATP-BINDING PROTEIN"/>
    <property type="match status" value="1"/>
</dbReference>
<dbReference type="Pfam" id="PF09383">
    <property type="entry name" value="NIL"/>
    <property type="match status" value="1"/>
</dbReference>
<dbReference type="CDD" id="cd03258">
    <property type="entry name" value="ABC_MetN_methionine_transporter"/>
    <property type="match status" value="1"/>
</dbReference>
<dbReference type="GO" id="GO:0005886">
    <property type="term" value="C:plasma membrane"/>
    <property type="evidence" value="ECO:0007669"/>
    <property type="project" value="UniProtKB-ARBA"/>
</dbReference>
<dbReference type="PROSITE" id="PS00211">
    <property type="entry name" value="ABC_TRANSPORTER_1"/>
    <property type="match status" value="1"/>
</dbReference>
<dbReference type="InterPro" id="IPR018449">
    <property type="entry name" value="NIL_domain"/>
</dbReference>
<dbReference type="Gene3D" id="3.30.70.260">
    <property type="match status" value="1"/>
</dbReference>
<dbReference type="GO" id="GO:0016887">
    <property type="term" value="F:ATP hydrolysis activity"/>
    <property type="evidence" value="ECO:0007669"/>
    <property type="project" value="InterPro"/>
</dbReference>
<dbReference type="SMART" id="SM00930">
    <property type="entry name" value="NIL"/>
    <property type="match status" value="1"/>
</dbReference>
<keyword evidence="3" id="KW-1003">Cell membrane</keyword>
<comment type="similarity">
    <text evidence="1">Belongs to the ABC transporter superfamily.</text>
</comment>
<dbReference type="InterPro" id="IPR027417">
    <property type="entry name" value="P-loop_NTPase"/>
</dbReference>
<evidence type="ECO:0000256" key="2">
    <source>
        <dbReference type="ARBA" id="ARBA00022448"/>
    </source>
</evidence>
<dbReference type="Gene3D" id="3.40.50.300">
    <property type="entry name" value="P-loop containing nucleotide triphosphate hydrolases"/>
    <property type="match status" value="1"/>
</dbReference>
<dbReference type="EMBL" id="FQXD01000012">
    <property type="protein sequence ID" value="SHH74314.1"/>
    <property type="molecule type" value="Genomic_DNA"/>
</dbReference>
<proteinExistence type="inferred from homology"/>
<evidence type="ECO:0000256" key="5">
    <source>
        <dbReference type="ARBA" id="ARBA00022840"/>
    </source>
</evidence>
<feature type="domain" description="ABC transporter" evidence="9">
    <location>
        <begin position="40"/>
        <end position="279"/>
    </location>
</feature>
<reference evidence="11" key="1">
    <citation type="submission" date="2016-11" db="EMBL/GenBank/DDBJ databases">
        <authorList>
            <person name="Varghese N."/>
            <person name="Submissions S."/>
        </authorList>
    </citation>
    <scope>NUCLEOTIDE SEQUENCE [LARGE SCALE GENOMIC DNA]</scope>
    <source>
        <strain evidence="11">CGMCC 1.6496</strain>
    </source>
</reference>
<evidence type="ECO:0000313" key="11">
    <source>
        <dbReference type="Proteomes" id="UP000184079"/>
    </source>
</evidence>
<evidence type="ECO:0000256" key="8">
    <source>
        <dbReference type="ARBA" id="ARBA00023136"/>
    </source>
</evidence>
<evidence type="ECO:0000256" key="3">
    <source>
        <dbReference type="ARBA" id="ARBA00022475"/>
    </source>
</evidence>
<evidence type="ECO:0000256" key="7">
    <source>
        <dbReference type="ARBA" id="ARBA00022970"/>
    </source>
</evidence>
<dbReference type="Proteomes" id="UP000184079">
    <property type="component" value="Unassembled WGS sequence"/>
</dbReference>
<organism evidence="10 11">
    <name type="scientific">Virgibacillus chiguensis</name>
    <dbReference type="NCBI Taxonomy" id="411959"/>
    <lineage>
        <taxon>Bacteria</taxon>
        <taxon>Bacillati</taxon>
        <taxon>Bacillota</taxon>
        <taxon>Bacilli</taxon>
        <taxon>Bacillales</taxon>
        <taxon>Bacillaceae</taxon>
        <taxon>Virgibacillus</taxon>
    </lineage>
</organism>
<dbReference type="FunFam" id="3.40.50.300:FF:000056">
    <property type="entry name" value="Cell division ATP-binding protein FtsE"/>
    <property type="match status" value="1"/>
</dbReference>
<dbReference type="PROSITE" id="PS50893">
    <property type="entry name" value="ABC_TRANSPORTER_2"/>
    <property type="match status" value="1"/>
</dbReference>
<dbReference type="InterPro" id="IPR050086">
    <property type="entry name" value="MetN_ABC_transporter-like"/>
</dbReference>
<keyword evidence="8" id="KW-0472">Membrane</keyword>
<gene>
    <name evidence="10" type="ORF">SAMN05421807_112105</name>
</gene>
<evidence type="ECO:0000259" key="9">
    <source>
        <dbReference type="PROSITE" id="PS50893"/>
    </source>
</evidence>
<dbReference type="GO" id="GO:0006865">
    <property type="term" value="P:amino acid transport"/>
    <property type="evidence" value="ECO:0007669"/>
    <property type="project" value="UniProtKB-KW"/>
</dbReference>
<dbReference type="SUPFAM" id="SSF55021">
    <property type="entry name" value="ACT-like"/>
    <property type="match status" value="1"/>
</dbReference>
<sequence>MIRTSLLIVAKLDLWQLFHMEQLPYKAILSEKEWGIGSMIIFDQVTKIYEGKGHSVKALQNVDLQVKKGEIYGVIGFSGAGKSSLIRCVNALERPSSGRVIVDGKNLLQLTAKEVREAKRNIGMIFQHFNLLHSKTVFTNVAMPLLVAKRPKEEVRKRVLELLAFVGLEDKANSYPDQLSGGQKQRVGIARALVTNPKVLLCDEATSALDPETTKAILQLLKQVNQAYGVTILMITHEMSAIREICDQVAVLDQGKIVESGSVFQVFSKPKTAIAAKFVRSVMNDHIPESIYALLREQREDRHIYRIVFVGNSAGEPLLSQVAKTYTVDVNILYGSITELQGIPFGNLIVQFSGAEKEMKRALLHIHQQKVTVKEVLADVS</sequence>
<dbReference type="AlphaFoldDB" id="A0A1M5VGT6"/>
<keyword evidence="7" id="KW-0029">Amino-acid transport</keyword>
<keyword evidence="2" id="KW-0813">Transport</keyword>
<dbReference type="InterPro" id="IPR003593">
    <property type="entry name" value="AAA+_ATPase"/>
</dbReference>
<dbReference type="Pfam" id="PF00005">
    <property type="entry name" value="ABC_tran"/>
    <property type="match status" value="1"/>
</dbReference>
<name>A0A1M5VGT6_9BACI</name>
<dbReference type="InterPro" id="IPR045865">
    <property type="entry name" value="ACT-like_dom_sf"/>
</dbReference>
<keyword evidence="5 10" id="KW-0067">ATP-binding</keyword>
<dbReference type="GO" id="GO:0005524">
    <property type="term" value="F:ATP binding"/>
    <property type="evidence" value="ECO:0007669"/>
    <property type="project" value="UniProtKB-KW"/>
</dbReference>
<dbReference type="SMART" id="SM00382">
    <property type="entry name" value="AAA"/>
    <property type="match status" value="1"/>
</dbReference>
<accession>A0A1M5VGT6</accession>
<protein>
    <submittedName>
        <fullName evidence="10">D-methionine transport system ATP-binding protein</fullName>
    </submittedName>
</protein>